<dbReference type="OrthoDB" id="3017654at2759"/>
<dbReference type="AlphaFoldDB" id="A0A8H6TQP1"/>
<dbReference type="InterPro" id="IPR002893">
    <property type="entry name" value="Znf_MYND"/>
</dbReference>
<keyword evidence="7" id="KW-1185">Reference proteome</keyword>
<dbReference type="PROSITE" id="PS50865">
    <property type="entry name" value="ZF_MYND_2"/>
    <property type="match status" value="1"/>
</dbReference>
<name>A0A8H6TQP1_MYCCL</name>
<gene>
    <name evidence="6" type="ORF">HMN09_00195600</name>
</gene>
<keyword evidence="3" id="KW-0862">Zinc</keyword>
<accession>A0A8H6TQP1</accession>
<feature type="domain" description="MYND-type" evidence="5">
    <location>
        <begin position="448"/>
        <end position="490"/>
    </location>
</feature>
<evidence type="ECO:0000313" key="6">
    <source>
        <dbReference type="EMBL" id="KAF7321082.1"/>
    </source>
</evidence>
<dbReference type="GO" id="GO:0008270">
    <property type="term" value="F:zinc ion binding"/>
    <property type="evidence" value="ECO:0007669"/>
    <property type="project" value="UniProtKB-KW"/>
</dbReference>
<sequence>MASLHKSIHPDKLQALPYDMRKLLAAVCGAKPTKLDISRTARLLDQNRHRGDNDRFAPALYEMLDAKRIPATSDAVERVVEDEADLTLNLALLGLQGIYSIQLPSEANEAVWRRVWAWLHFLTSHHEQVARRVPRSLNDLCNDFIQYTNRTVLSDAGPDTNFRNFFASFPGFNAVLFRTWESMVAKPDHSNNGIGLYSQLTNFTRSFDSTNINRQMLDDMIFGAGGTIGDLGRVLALHTRTTANAPLTFGMDFHADEILRIIRSVNRLVKAPAPDELTPLCEALVSNKFHVILLHLLDVVTRSPGIGFQATPEHPIGFVDRVLKSGLSLLTQLLSVPFIYPSRLLACLRAGMLSQIVDFARRADVEVLHHEMCAFIDNILVPATVYYSVLNSVRHTLDMSEDDLRSPAVFTHEKFRASWSRLLAVLERRSALKVQFDEREVSQSACDNVSCSKIQAKSLLRRCAACCSSRYCSVECQKEDWKKGGHRNICTAYKGLRTDLESTFGRRDVAFMRFIAQSLYNAAGENISEQRRALVPLDSTTLTLIDEAGGGCEAQAQVVAVTDELIDELRPHDPLLEDKIARAERSGGRITLCVLRLDLDGKHEPNRLVVPIRVEE</sequence>
<organism evidence="6 7">
    <name type="scientific">Mycena chlorophos</name>
    <name type="common">Agaric fungus</name>
    <name type="synonym">Agaricus chlorophos</name>
    <dbReference type="NCBI Taxonomy" id="658473"/>
    <lineage>
        <taxon>Eukaryota</taxon>
        <taxon>Fungi</taxon>
        <taxon>Dikarya</taxon>
        <taxon>Basidiomycota</taxon>
        <taxon>Agaricomycotina</taxon>
        <taxon>Agaricomycetes</taxon>
        <taxon>Agaricomycetidae</taxon>
        <taxon>Agaricales</taxon>
        <taxon>Marasmiineae</taxon>
        <taxon>Mycenaceae</taxon>
        <taxon>Mycena</taxon>
    </lineage>
</organism>
<dbReference type="Gene3D" id="6.10.140.2220">
    <property type="match status" value="1"/>
</dbReference>
<dbReference type="Pfam" id="PF01753">
    <property type="entry name" value="zf-MYND"/>
    <property type="match status" value="1"/>
</dbReference>
<protein>
    <submittedName>
        <fullName evidence="6">MYND-type domain-containing protein</fullName>
    </submittedName>
</protein>
<keyword evidence="1" id="KW-0479">Metal-binding</keyword>
<evidence type="ECO:0000256" key="4">
    <source>
        <dbReference type="PROSITE-ProRule" id="PRU00134"/>
    </source>
</evidence>
<keyword evidence="2 4" id="KW-0863">Zinc-finger</keyword>
<reference evidence="6" key="1">
    <citation type="submission" date="2020-05" db="EMBL/GenBank/DDBJ databases">
        <title>Mycena genomes resolve the evolution of fungal bioluminescence.</title>
        <authorList>
            <person name="Tsai I.J."/>
        </authorList>
    </citation>
    <scope>NUCLEOTIDE SEQUENCE</scope>
    <source>
        <strain evidence="6">110903Hualien_Pintung</strain>
    </source>
</reference>
<evidence type="ECO:0000259" key="5">
    <source>
        <dbReference type="PROSITE" id="PS50865"/>
    </source>
</evidence>
<comment type="caution">
    <text evidence="6">The sequence shown here is derived from an EMBL/GenBank/DDBJ whole genome shotgun (WGS) entry which is preliminary data.</text>
</comment>
<dbReference type="Proteomes" id="UP000613580">
    <property type="component" value="Unassembled WGS sequence"/>
</dbReference>
<evidence type="ECO:0000256" key="3">
    <source>
        <dbReference type="ARBA" id="ARBA00022833"/>
    </source>
</evidence>
<evidence type="ECO:0000256" key="2">
    <source>
        <dbReference type="ARBA" id="ARBA00022771"/>
    </source>
</evidence>
<evidence type="ECO:0000256" key="1">
    <source>
        <dbReference type="ARBA" id="ARBA00022723"/>
    </source>
</evidence>
<proteinExistence type="predicted"/>
<dbReference type="SUPFAM" id="SSF144232">
    <property type="entry name" value="HIT/MYND zinc finger-like"/>
    <property type="match status" value="1"/>
</dbReference>
<dbReference type="EMBL" id="JACAZE010000002">
    <property type="protein sequence ID" value="KAF7321082.1"/>
    <property type="molecule type" value="Genomic_DNA"/>
</dbReference>
<evidence type="ECO:0000313" key="7">
    <source>
        <dbReference type="Proteomes" id="UP000613580"/>
    </source>
</evidence>